<comment type="caution">
    <text evidence="2">The sequence shown here is derived from an EMBL/GenBank/DDBJ whole genome shotgun (WGS) entry which is preliminary data.</text>
</comment>
<gene>
    <name evidence="2" type="ORF">EVAR_69816_1</name>
</gene>
<feature type="compositionally biased region" description="Basic and acidic residues" evidence="1">
    <location>
        <begin position="1"/>
        <end position="19"/>
    </location>
</feature>
<dbReference type="EMBL" id="BGZK01001572">
    <property type="protein sequence ID" value="GBP82594.1"/>
    <property type="molecule type" value="Genomic_DNA"/>
</dbReference>
<accession>A0A4C1Z696</accession>
<evidence type="ECO:0000313" key="3">
    <source>
        <dbReference type="Proteomes" id="UP000299102"/>
    </source>
</evidence>
<proteinExistence type="predicted"/>
<keyword evidence="3" id="KW-1185">Reference proteome</keyword>
<evidence type="ECO:0000313" key="2">
    <source>
        <dbReference type="EMBL" id="GBP82594.1"/>
    </source>
</evidence>
<dbReference type="Proteomes" id="UP000299102">
    <property type="component" value="Unassembled WGS sequence"/>
</dbReference>
<evidence type="ECO:0000256" key="1">
    <source>
        <dbReference type="SAM" id="MobiDB-lite"/>
    </source>
</evidence>
<organism evidence="2 3">
    <name type="scientific">Eumeta variegata</name>
    <name type="common">Bagworm moth</name>
    <name type="synonym">Eumeta japonica</name>
    <dbReference type="NCBI Taxonomy" id="151549"/>
    <lineage>
        <taxon>Eukaryota</taxon>
        <taxon>Metazoa</taxon>
        <taxon>Ecdysozoa</taxon>
        <taxon>Arthropoda</taxon>
        <taxon>Hexapoda</taxon>
        <taxon>Insecta</taxon>
        <taxon>Pterygota</taxon>
        <taxon>Neoptera</taxon>
        <taxon>Endopterygota</taxon>
        <taxon>Lepidoptera</taxon>
        <taxon>Glossata</taxon>
        <taxon>Ditrysia</taxon>
        <taxon>Tineoidea</taxon>
        <taxon>Psychidae</taxon>
        <taxon>Oiketicinae</taxon>
        <taxon>Eumeta</taxon>
    </lineage>
</organism>
<dbReference type="OrthoDB" id="1737200at2759"/>
<name>A0A4C1Z696_EUMVA</name>
<feature type="region of interest" description="Disordered" evidence="1">
    <location>
        <begin position="1"/>
        <end position="26"/>
    </location>
</feature>
<dbReference type="AlphaFoldDB" id="A0A4C1Z696"/>
<sequence length="170" mass="19228">MDRYGHETDVNTAEHRREVTAPAATFHPDSKSSDSLFLLHHPILPSAVSASSNILFLPKRPAPHRLRVGCVRPLSLFYSDIGRWGGREIARSALSLIRSAQAERDNESCIFNKNLNHGQWCIISGTYEQCQIPEERRGVWSSRRLLIKFEDIFLNSAGASQIIVIHREPI</sequence>
<reference evidence="2 3" key="1">
    <citation type="journal article" date="2019" name="Commun. Biol.">
        <title>The bagworm genome reveals a unique fibroin gene that provides high tensile strength.</title>
        <authorList>
            <person name="Kono N."/>
            <person name="Nakamura H."/>
            <person name="Ohtoshi R."/>
            <person name="Tomita M."/>
            <person name="Numata K."/>
            <person name="Arakawa K."/>
        </authorList>
    </citation>
    <scope>NUCLEOTIDE SEQUENCE [LARGE SCALE GENOMIC DNA]</scope>
</reference>
<protein>
    <submittedName>
        <fullName evidence="2">Uncharacterized protein</fullName>
    </submittedName>
</protein>